<evidence type="ECO:0000256" key="1">
    <source>
        <dbReference type="ARBA" id="ARBA00004651"/>
    </source>
</evidence>
<dbReference type="SUPFAM" id="SSF82689">
    <property type="entry name" value="Mechanosensitive channel protein MscS (YggB), C-terminal domain"/>
    <property type="match status" value="1"/>
</dbReference>
<proteinExistence type="inferred from homology"/>
<reference evidence="10" key="1">
    <citation type="journal article" date="2015" name="Genome Announc.">
        <title>Draft Genome Sequence of Tolypothrix boutellei Strain VB521301.</title>
        <authorList>
            <person name="Chandrababunaidu M.M."/>
            <person name="Singh D."/>
            <person name="Sen D."/>
            <person name="Bhan S."/>
            <person name="Das S."/>
            <person name="Gupta A."/>
            <person name="Adhikary S.P."/>
            <person name="Tripathy S."/>
        </authorList>
    </citation>
    <scope>NUCLEOTIDE SEQUENCE</scope>
    <source>
        <strain evidence="10">VB521301</strain>
    </source>
</reference>
<dbReference type="InterPro" id="IPR000595">
    <property type="entry name" value="cNMP-bd_dom"/>
</dbReference>
<dbReference type="InterPro" id="IPR018490">
    <property type="entry name" value="cNMP-bd_dom_sf"/>
</dbReference>
<name>A0A0C1NKK2_9CYAN</name>
<dbReference type="InterPro" id="IPR011014">
    <property type="entry name" value="MscS_channel_TM-2"/>
</dbReference>
<dbReference type="Gene3D" id="2.30.30.60">
    <property type="match status" value="1"/>
</dbReference>
<evidence type="ECO:0000256" key="5">
    <source>
        <dbReference type="ARBA" id="ARBA00022989"/>
    </source>
</evidence>
<feature type="transmembrane region" description="Helical" evidence="7">
    <location>
        <begin position="66"/>
        <end position="85"/>
    </location>
</feature>
<dbReference type="CDD" id="cd00038">
    <property type="entry name" value="CAP_ED"/>
    <property type="match status" value="1"/>
</dbReference>
<dbReference type="InterPro" id="IPR011066">
    <property type="entry name" value="MscS_channel_C_sf"/>
</dbReference>
<evidence type="ECO:0000259" key="8">
    <source>
        <dbReference type="PROSITE" id="PS50042"/>
    </source>
</evidence>
<dbReference type="EMBL" id="JHEG02000019">
    <property type="protein sequence ID" value="KIE13376.1"/>
    <property type="molecule type" value="Genomic_DNA"/>
</dbReference>
<dbReference type="SUPFAM" id="SSF50182">
    <property type="entry name" value="Sm-like ribonucleoproteins"/>
    <property type="match status" value="1"/>
</dbReference>
<dbReference type="Gene3D" id="1.10.287.1260">
    <property type="match status" value="1"/>
</dbReference>
<dbReference type="PANTHER" id="PTHR30347">
    <property type="entry name" value="POTASSIUM CHANNEL RELATED"/>
    <property type="match status" value="1"/>
</dbReference>
<evidence type="ECO:0000256" key="7">
    <source>
        <dbReference type="SAM" id="Phobius"/>
    </source>
</evidence>
<dbReference type="InterPro" id="IPR014710">
    <property type="entry name" value="RmlC-like_jellyroll"/>
</dbReference>
<dbReference type="Proteomes" id="UP000029738">
    <property type="component" value="Unassembled WGS sequence"/>
</dbReference>
<reference evidence="9" key="2">
    <citation type="submission" date="2019-11" db="EMBL/GenBank/DDBJ databases">
        <title>Improved Assembly of Tolypothrix boutellei genome.</title>
        <authorList>
            <person name="Sarangi A.N."/>
            <person name="Mukherjee M."/>
            <person name="Ghosh S."/>
            <person name="Singh D."/>
            <person name="Das A."/>
            <person name="Kant S."/>
            <person name="Prusty A."/>
            <person name="Tripathy S."/>
        </authorList>
    </citation>
    <scope>NUCLEOTIDE SEQUENCE</scope>
    <source>
        <strain evidence="9">VB521301</strain>
    </source>
</reference>
<dbReference type="Pfam" id="PF00924">
    <property type="entry name" value="MS_channel_2nd"/>
    <property type="match status" value="1"/>
</dbReference>
<keyword evidence="5 7" id="KW-1133">Transmembrane helix</keyword>
<evidence type="ECO:0000256" key="3">
    <source>
        <dbReference type="ARBA" id="ARBA00022475"/>
    </source>
</evidence>
<dbReference type="STRING" id="1479485.DA73_0208545"/>
<protein>
    <submittedName>
        <fullName evidence="9 10">Mechanosensitive ion channel</fullName>
    </submittedName>
</protein>
<comment type="subcellular location">
    <subcellularLocation>
        <location evidence="1">Cell membrane</location>
        <topology evidence="1">Multi-pass membrane protein</topology>
    </subcellularLocation>
</comment>
<gene>
    <name evidence="10" type="ORF">DA73_0208545</name>
    <name evidence="9" type="ORF">DA73_0400020615</name>
</gene>
<dbReference type="SMART" id="SM00100">
    <property type="entry name" value="cNMP"/>
    <property type="match status" value="1"/>
</dbReference>
<dbReference type="GO" id="GO:0055085">
    <property type="term" value="P:transmembrane transport"/>
    <property type="evidence" value="ECO:0007669"/>
    <property type="project" value="InterPro"/>
</dbReference>
<dbReference type="Gene3D" id="3.30.70.100">
    <property type="match status" value="1"/>
</dbReference>
<evidence type="ECO:0000313" key="11">
    <source>
        <dbReference type="Proteomes" id="UP000029738"/>
    </source>
</evidence>
<dbReference type="RefSeq" id="WP_038079065.1">
    <property type="nucleotide sequence ID" value="NZ_JHEG04000001.1"/>
</dbReference>
<evidence type="ECO:0000313" key="10">
    <source>
        <dbReference type="EMBL" id="KIE13376.1"/>
    </source>
</evidence>
<organism evidence="10">
    <name type="scientific">Tolypothrix bouteillei VB521301</name>
    <dbReference type="NCBI Taxonomy" id="1479485"/>
    <lineage>
        <taxon>Bacteria</taxon>
        <taxon>Bacillati</taxon>
        <taxon>Cyanobacteriota</taxon>
        <taxon>Cyanophyceae</taxon>
        <taxon>Nostocales</taxon>
        <taxon>Tolypothrichaceae</taxon>
        <taxon>Tolypothrix</taxon>
    </lineage>
</organism>
<keyword evidence="4 7" id="KW-0812">Transmembrane</keyword>
<dbReference type="Gene3D" id="2.60.120.10">
    <property type="entry name" value="Jelly Rolls"/>
    <property type="match status" value="1"/>
</dbReference>
<evidence type="ECO:0000256" key="4">
    <source>
        <dbReference type="ARBA" id="ARBA00022692"/>
    </source>
</evidence>
<dbReference type="Pfam" id="PF21082">
    <property type="entry name" value="MS_channel_3rd"/>
    <property type="match status" value="1"/>
</dbReference>
<dbReference type="EMBL" id="JHEG04000001">
    <property type="protein sequence ID" value="KAF3887619.1"/>
    <property type="molecule type" value="Genomic_DNA"/>
</dbReference>
<keyword evidence="3" id="KW-1003">Cell membrane</keyword>
<evidence type="ECO:0000256" key="2">
    <source>
        <dbReference type="ARBA" id="ARBA00008017"/>
    </source>
</evidence>
<dbReference type="PANTHER" id="PTHR30347:SF1">
    <property type="entry name" value="MECHANOSENSITIVE CHANNEL MSCK"/>
    <property type="match status" value="1"/>
</dbReference>
<keyword evidence="11" id="KW-1185">Reference proteome</keyword>
<dbReference type="InterPro" id="IPR010920">
    <property type="entry name" value="LSM_dom_sf"/>
</dbReference>
<dbReference type="InterPro" id="IPR052702">
    <property type="entry name" value="MscS-like_channel"/>
</dbReference>
<dbReference type="Pfam" id="PF00027">
    <property type="entry name" value="cNMP_binding"/>
    <property type="match status" value="1"/>
</dbReference>
<dbReference type="SUPFAM" id="SSF82861">
    <property type="entry name" value="Mechanosensitive channel protein MscS (YggB), transmembrane region"/>
    <property type="match status" value="1"/>
</dbReference>
<dbReference type="PROSITE" id="PS50042">
    <property type="entry name" value="CNMP_BINDING_3"/>
    <property type="match status" value="1"/>
</dbReference>
<dbReference type="SUPFAM" id="SSF51206">
    <property type="entry name" value="cAMP-binding domain-like"/>
    <property type="match status" value="1"/>
</dbReference>
<feature type="domain" description="Cyclic nucleotide-binding" evidence="8">
    <location>
        <begin position="320"/>
        <end position="437"/>
    </location>
</feature>
<accession>A0A0C1NKK2</accession>
<dbReference type="GO" id="GO:0005886">
    <property type="term" value="C:plasma membrane"/>
    <property type="evidence" value="ECO:0007669"/>
    <property type="project" value="UniProtKB-SubCell"/>
</dbReference>
<dbReference type="InterPro" id="IPR023408">
    <property type="entry name" value="MscS_beta-dom_sf"/>
</dbReference>
<sequence>MQFLENLNQLVSAPLFKAGNEAISLFWILKLILGLLGVFVVTNLLKRLLSDRILIRFKLSQGNREAISTLISYSAGALGFLIVLSVNGLDVASLSVVIGGLGVGIGFGLQDLTKNLVSGLTLLLEGKLQVGDYIEFNGVSGYIKEIAIRSTIIRTFDGGDIVVPNSNLVGNQVLNWSYKNFTGKIRLEVGVAYDSDPIIVAETLLNSAYMEPSVLYEPPPKVIFKGFGDSSLNFELWVWLSRIDEGISVRSALNYIIEHNFRQIGIKIPFPQRSLWLHNLDLPSSKTDSEIHNGLKTNVSTTAKIPQFVSIRHLLKEVPYFQQTPDLYLRRVIEAGYRKMLSASEILFHEGDMAASVYIVLLGTIEVFSVSLDKRIKVYSTGEFFGETPIMLGVPYLATARAIGETSVFVISKSNFEKLLQTCPKLAEILAQELSKEQEEYSGLRQQLQDLGILNMNEQHHNFIAWVQTRLKQLFNAS</sequence>
<evidence type="ECO:0000256" key="6">
    <source>
        <dbReference type="ARBA" id="ARBA00023136"/>
    </source>
</evidence>
<dbReference type="InterPro" id="IPR006685">
    <property type="entry name" value="MscS_channel_2nd"/>
</dbReference>
<keyword evidence="6 7" id="KW-0472">Membrane</keyword>
<comment type="similarity">
    <text evidence="2">Belongs to the MscS (TC 1.A.23) family.</text>
</comment>
<dbReference type="InterPro" id="IPR049278">
    <property type="entry name" value="MS_channel_C"/>
</dbReference>
<evidence type="ECO:0000313" key="9">
    <source>
        <dbReference type="EMBL" id="KAF3887619.1"/>
    </source>
</evidence>
<dbReference type="OrthoDB" id="9809206at2"/>
<feature type="transmembrane region" description="Helical" evidence="7">
    <location>
        <begin position="25"/>
        <end position="45"/>
    </location>
</feature>
<dbReference type="AlphaFoldDB" id="A0A0C1NKK2"/>
<comment type="caution">
    <text evidence="10">The sequence shown here is derived from an EMBL/GenBank/DDBJ whole genome shotgun (WGS) entry which is preliminary data.</text>
</comment>